<accession>A0ABW5RAJ9</accession>
<keyword evidence="7" id="KW-1185">Reference proteome</keyword>
<protein>
    <recommendedName>
        <fullName evidence="5">N-acetylglucosaminyldiphosphoundecaprenol N-acetyl-beta-D-mannosaminyltransferase</fullName>
        <ecNumber evidence="5">2.4.1.187</ecNumber>
    </recommendedName>
    <alternativeName>
        <fullName evidence="5">N-acetylmannosaminyltransferase</fullName>
    </alternativeName>
    <alternativeName>
        <fullName evidence="5">UDP-N-acetylmannosamine transferase</fullName>
    </alternativeName>
    <alternativeName>
        <fullName evidence="5">UDP-N-acetylmannosamine:N-acetylglucosaminyl pyrophosphorylundecaprenol N-acetylmannosaminyltransferase</fullName>
    </alternativeName>
</protein>
<comment type="catalytic activity">
    <reaction evidence="5">
        <text>UDP-N-acetyl-alpha-D-mannosamine + N-acetyl-alpha-D-glucosaminyl-di-trans,octa-cis-undecaprenyl diphosphate = N-acetyl-beta-D-mannosaminyl-(1-&gt;4)-N-acetyl-alpha-D-glucosaminyl di-trans,octa-cis-undecaprenyl diphosphate + UDP + H(+)</text>
        <dbReference type="Rhea" id="RHEA:16053"/>
        <dbReference type="ChEBI" id="CHEBI:15378"/>
        <dbReference type="ChEBI" id="CHEBI:58223"/>
        <dbReference type="ChEBI" id="CHEBI:62959"/>
        <dbReference type="ChEBI" id="CHEBI:68623"/>
        <dbReference type="ChEBI" id="CHEBI:132210"/>
        <dbReference type="EC" id="2.4.1.187"/>
    </reaction>
</comment>
<keyword evidence="3 5" id="KW-0777">Teichoic acid biosynthesis</keyword>
<gene>
    <name evidence="6" type="ORF">ACFSUC_10520</name>
</gene>
<dbReference type="InterPro" id="IPR004629">
    <property type="entry name" value="WecG_TagA_CpsF"/>
</dbReference>
<name>A0ABW5RAJ9_9BACL</name>
<evidence type="ECO:0000313" key="7">
    <source>
        <dbReference type="Proteomes" id="UP001597497"/>
    </source>
</evidence>
<evidence type="ECO:0000256" key="4">
    <source>
        <dbReference type="ARBA" id="ARBA00023316"/>
    </source>
</evidence>
<dbReference type="CDD" id="cd06533">
    <property type="entry name" value="Glyco_transf_WecG_TagA"/>
    <property type="match status" value="1"/>
</dbReference>
<dbReference type="PANTHER" id="PTHR34136:SF1">
    <property type="entry name" value="UDP-N-ACETYL-D-MANNOSAMINURONIC ACID TRANSFERASE"/>
    <property type="match status" value="1"/>
</dbReference>
<dbReference type="NCBIfam" id="TIGR00696">
    <property type="entry name" value="wecG_tagA_cpsF"/>
    <property type="match status" value="1"/>
</dbReference>
<comment type="function">
    <text evidence="5">Catalyzes the conversion of GlcNAc-PP-undecaprenol into ManNAc-GlcNAc-PP-undecaprenol, the first committed lipid intermediate in the de novo synthesis of teichoic acid.</text>
</comment>
<evidence type="ECO:0000313" key="6">
    <source>
        <dbReference type="EMBL" id="MFD2672038.1"/>
    </source>
</evidence>
<sequence length="249" mass="28465">MRSELPQVRIFDVPFCKWGMEQTVAYLTEAVQKRDPHQIITANPIMIMEAVEKPAFLRIMQQADLVVPDGAGAVWASQKIGQPVAERVAGFDLLHELMQVGNDKGWSVFLLGAAPEIVMETERKLKEKYPNVRFAGVRDGYFKDEQDEAVIEQIQSAKPDLLFVARAAANQEPWIAKYKSRLAVPVMMGVGGSFDVIAGKLKRAPKPFQRLRLEWLYRLLQEPKRYKRMLVLPKFAVKVIREKENMKKQ</sequence>
<dbReference type="EC" id="2.4.1.187" evidence="5"/>
<dbReference type="PANTHER" id="PTHR34136">
    <property type="match status" value="1"/>
</dbReference>
<keyword evidence="2 5" id="KW-0808">Transferase</keyword>
<comment type="caution">
    <text evidence="6">The sequence shown here is derived from an EMBL/GenBank/DDBJ whole genome shotgun (WGS) entry which is preliminary data.</text>
</comment>
<keyword evidence="4 5" id="KW-0961">Cell wall biogenesis/degradation</keyword>
<reference evidence="7" key="1">
    <citation type="journal article" date="2019" name="Int. J. Syst. Evol. Microbiol.">
        <title>The Global Catalogue of Microorganisms (GCM) 10K type strain sequencing project: providing services to taxonomists for standard genome sequencing and annotation.</title>
        <authorList>
            <consortium name="The Broad Institute Genomics Platform"/>
            <consortium name="The Broad Institute Genome Sequencing Center for Infectious Disease"/>
            <person name="Wu L."/>
            <person name="Ma J."/>
        </authorList>
    </citation>
    <scope>NUCLEOTIDE SEQUENCE [LARGE SCALE GENOMIC DNA]</scope>
    <source>
        <strain evidence="7">KCTC 33676</strain>
    </source>
</reference>
<comment type="pathway">
    <text evidence="5">Cell wall biogenesis; teichoic acid biosynthesis.</text>
</comment>
<evidence type="ECO:0000256" key="5">
    <source>
        <dbReference type="HAMAP-Rule" id="MF_02070"/>
    </source>
</evidence>
<keyword evidence="1 5" id="KW-0328">Glycosyltransferase</keyword>
<dbReference type="InterPro" id="IPR034714">
    <property type="entry name" value="TagA_TarA"/>
</dbReference>
<evidence type="ECO:0000256" key="3">
    <source>
        <dbReference type="ARBA" id="ARBA00022944"/>
    </source>
</evidence>
<dbReference type="HAMAP" id="MF_02070">
    <property type="entry name" value="TagA_TarA"/>
    <property type="match status" value="1"/>
</dbReference>
<organism evidence="6 7">
    <name type="scientific">Marinicrinis sediminis</name>
    <dbReference type="NCBI Taxonomy" id="1652465"/>
    <lineage>
        <taxon>Bacteria</taxon>
        <taxon>Bacillati</taxon>
        <taxon>Bacillota</taxon>
        <taxon>Bacilli</taxon>
        <taxon>Bacillales</taxon>
        <taxon>Paenibacillaceae</taxon>
    </lineage>
</organism>
<evidence type="ECO:0000256" key="2">
    <source>
        <dbReference type="ARBA" id="ARBA00022679"/>
    </source>
</evidence>
<dbReference type="EMBL" id="JBHUMM010000023">
    <property type="protein sequence ID" value="MFD2672038.1"/>
    <property type="molecule type" value="Genomic_DNA"/>
</dbReference>
<comment type="similarity">
    <text evidence="5">Belongs to the glycosyltransferase 26 family. TagA/TarA subfamily.</text>
</comment>
<dbReference type="Pfam" id="PF03808">
    <property type="entry name" value="Glyco_tran_WecG"/>
    <property type="match status" value="1"/>
</dbReference>
<dbReference type="Proteomes" id="UP001597497">
    <property type="component" value="Unassembled WGS sequence"/>
</dbReference>
<evidence type="ECO:0000256" key="1">
    <source>
        <dbReference type="ARBA" id="ARBA00022676"/>
    </source>
</evidence>
<dbReference type="RefSeq" id="WP_379929526.1">
    <property type="nucleotide sequence ID" value="NZ_JBHUMM010000023.1"/>
</dbReference>
<proteinExistence type="inferred from homology"/>